<evidence type="ECO:0000313" key="1">
    <source>
        <dbReference type="EMBL" id="MFD2741167.1"/>
    </source>
</evidence>
<comment type="caution">
    <text evidence="1">The sequence shown here is derived from an EMBL/GenBank/DDBJ whole genome shotgun (WGS) entry which is preliminary data.</text>
</comment>
<dbReference type="RefSeq" id="WP_386375592.1">
    <property type="nucleotide sequence ID" value="NZ_JBHUMP010000018.1"/>
</dbReference>
<evidence type="ECO:0000313" key="2">
    <source>
        <dbReference type="Proteomes" id="UP001597474"/>
    </source>
</evidence>
<dbReference type="Proteomes" id="UP001597474">
    <property type="component" value="Unassembled WGS sequence"/>
</dbReference>
<keyword evidence="2" id="KW-1185">Reference proteome</keyword>
<protein>
    <submittedName>
        <fullName evidence="1">Uncharacterized protein</fullName>
    </submittedName>
</protein>
<proteinExistence type="predicted"/>
<organism evidence="1 2">
    <name type="scientific">Sulfitobacter aestuarii</name>
    <dbReference type="NCBI Taxonomy" id="2161676"/>
    <lineage>
        <taxon>Bacteria</taxon>
        <taxon>Pseudomonadati</taxon>
        <taxon>Pseudomonadota</taxon>
        <taxon>Alphaproteobacteria</taxon>
        <taxon>Rhodobacterales</taxon>
        <taxon>Roseobacteraceae</taxon>
        <taxon>Sulfitobacter</taxon>
    </lineage>
</organism>
<name>A0ABW5U5R1_9RHOB</name>
<accession>A0ABW5U5R1</accession>
<dbReference type="EMBL" id="JBHUMP010000018">
    <property type="protein sequence ID" value="MFD2741167.1"/>
    <property type="molecule type" value="Genomic_DNA"/>
</dbReference>
<gene>
    <name evidence="1" type="ORF">ACFSUD_16430</name>
</gene>
<reference evidence="2" key="1">
    <citation type="journal article" date="2019" name="Int. J. Syst. Evol. Microbiol.">
        <title>The Global Catalogue of Microorganisms (GCM) 10K type strain sequencing project: providing services to taxonomists for standard genome sequencing and annotation.</title>
        <authorList>
            <consortium name="The Broad Institute Genomics Platform"/>
            <consortium name="The Broad Institute Genome Sequencing Center for Infectious Disease"/>
            <person name="Wu L."/>
            <person name="Ma J."/>
        </authorList>
    </citation>
    <scope>NUCLEOTIDE SEQUENCE [LARGE SCALE GENOMIC DNA]</scope>
    <source>
        <strain evidence="2">TISTR 2562</strain>
    </source>
</reference>
<sequence>MIDRLQIWGDQNNAGDQADAAGCYRLFLLHQGGKGRRPRALDGIVRRAEVKPHRIDDAIVGDHDNPLGALRGNRFN</sequence>